<dbReference type="EMBL" id="CP012871">
    <property type="protein sequence ID" value="ALR77212.1"/>
    <property type="molecule type" value="Genomic_DNA"/>
</dbReference>
<dbReference type="RefSeq" id="WP_062741433.1">
    <property type="nucleotide sequence ID" value="NZ_CP012871.1"/>
</dbReference>
<dbReference type="Proteomes" id="UP000069162">
    <property type="component" value="Chromosome"/>
</dbReference>
<dbReference type="PIRSF" id="PIRSF011503">
    <property type="entry name" value="DdrB_PduH"/>
    <property type="match status" value="1"/>
</dbReference>
<dbReference type="InterPro" id="IPR009192">
    <property type="entry name" value="Diol/glycerol_deHydtase_re_ssu"/>
</dbReference>
<evidence type="ECO:0000313" key="1">
    <source>
        <dbReference type="EMBL" id="ALR77212.1"/>
    </source>
</evidence>
<reference evidence="2" key="1">
    <citation type="submission" date="2015-10" db="EMBL/GenBank/DDBJ databases">
        <title>Complete Genome Sequencing of Klebsiella sp. strain G5.</title>
        <authorList>
            <person name="Chan K.-G."/>
            <person name="Chen J.-W."/>
        </authorList>
    </citation>
    <scope>NUCLEOTIDE SEQUENCE [LARGE SCALE GENOMIC DNA]</scope>
    <source>
        <strain evidence="2">G5</strain>
    </source>
</reference>
<dbReference type="KEGG" id="kle:AO703_13180"/>
<dbReference type="Gene3D" id="3.40.50.10150">
    <property type="entry name" value="B12-dependent dehydatase associated subunit"/>
    <property type="match status" value="1"/>
</dbReference>
<dbReference type="Pfam" id="PF02288">
    <property type="entry name" value="Dehydratase_MU"/>
    <property type="match status" value="1"/>
</dbReference>
<dbReference type="AlphaFoldDB" id="A0A806X8D2"/>
<organism evidence="1 2">
    <name type="scientific">[Enterobacter] lignolyticus</name>
    <dbReference type="NCBI Taxonomy" id="1334193"/>
    <lineage>
        <taxon>Bacteria</taxon>
        <taxon>Pseudomonadati</taxon>
        <taxon>Pseudomonadota</taxon>
        <taxon>Gammaproteobacteria</taxon>
        <taxon>Enterobacterales</taxon>
        <taxon>Enterobacteriaceae</taxon>
        <taxon>Pluralibacter</taxon>
    </lineage>
</organism>
<dbReference type="SUPFAM" id="SSF52968">
    <property type="entry name" value="B12-dependent dehydatase associated subunit"/>
    <property type="match status" value="1"/>
</dbReference>
<gene>
    <name evidence="1" type="ORF">AO703_13180</name>
</gene>
<accession>A0A806X8D2</accession>
<dbReference type="InterPro" id="IPR010254">
    <property type="entry name" value="B12-dep_deHydtase_bsu"/>
</dbReference>
<sequence>MDGNSSVPAIVISPLGDSIQTWNDVLLGIEEEGIPFVIQPQDDSDVTRSAWLAARRSPLLVGIACDRETLVVHYKNLPASAPLFTLTYRQNSLDRRRTGNNAARLVKGIPFRDLNA</sequence>
<dbReference type="InterPro" id="IPR003208">
    <property type="entry name" value="Dehydtase/Dehydtase_re"/>
</dbReference>
<dbReference type="OrthoDB" id="308037at2"/>
<name>A0A806X8D2_9ENTR</name>
<proteinExistence type="predicted"/>
<evidence type="ECO:0000313" key="2">
    <source>
        <dbReference type="Proteomes" id="UP000069162"/>
    </source>
</evidence>
<protein>
    <submittedName>
        <fullName evidence="1">Propanediol dehydratase</fullName>
    </submittedName>
</protein>